<dbReference type="SMART" id="SM00471">
    <property type="entry name" value="HDc"/>
    <property type="match status" value="1"/>
</dbReference>
<evidence type="ECO:0000259" key="1">
    <source>
        <dbReference type="SMART" id="SM00471"/>
    </source>
</evidence>
<organism evidence="2 3">
    <name type="scientific">Blautia liquoris</name>
    <dbReference type="NCBI Taxonomy" id="2779518"/>
    <lineage>
        <taxon>Bacteria</taxon>
        <taxon>Bacillati</taxon>
        <taxon>Bacillota</taxon>
        <taxon>Clostridia</taxon>
        <taxon>Lachnospirales</taxon>
        <taxon>Lachnospiraceae</taxon>
        <taxon>Blautia</taxon>
    </lineage>
</organism>
<dbReference type="Gene3D" id="1.10.3210.10">
    <property type="entry name" value="Hypothetical protein af1432"/>
    <property type="match status" value="1"/>
</dbReference>
<dbReference type="Pfam" id="PF13328">
    <property type="entry name" value="HD_4"/>
    <property type="match status" value="1"/>
</dbReference>
<dbReference type="Proteomes" id="UP000593601">
    <property type="component" value="Chromosome"/>
</dbReference>
<name>A0A7M2RGI4_9FIRM</name>
<dbReference type="SUPFAM" id="SSF109604">
    <property type="entry name" value="HD-domain/PDEase-like"/>
    <property type="match status" value="1"/>
</dbReference>
<dbReference type="GO" id="GO:0008893">
    <property type="term" value="F:guanosine-3',5'-bis(diphosphate) 3'-diphosphatase activity"/>
    <property type="evidence" value="ECO:0007669"/>
    <property type="project" value="TreeGrafter"/>
</dbReference>
<sequence length="189" mass="21487">MSSEKNHLINEAITYATACHAGQVRKGSCHPYILHPLETMLILFHMNADDNLLIAGVLHDIVEDTPATLEEICDRFGSDVASLVAFHTEDKSRGWTERKSAAIASLSGAGDREMMLILADKVSNLRSSISDYREIGEQFWDKFNARREQQNWYYMKMFDALKPMESHPAASPYYREMKDLLSHLFSGRS</sequence>
<reference evidence="2 3" key="1">
    <citation type="submission" date="2020-10" db="EMBL/GenBank/DDBJ databases">
        <title>Blautia liquoris sp.nov., isolated from the mud in a fermentation cellar used for the production of Chinese strong-flavoured liquor.</title>
        <authorList>
            <person name="Lu L."/>
        </authorList>
    </citation>
    <scope>NUCLEOTIDE SEQUENCE [LARGE SCALE GENOMIC DNA]</scope>
    <source>
        <strain evidence="2 3">LZLJ-3</strain>
    </source>
</reference>
<dbReference type="KEGG" id="bliq:INP51_14510"/>
<keyword evidence="2" id="KW-0378">Hydrolase</keyword>
<accession>A0A7M2RGI4</accession>
<evidence type="ECO:0000313" key="2">
    <source>
        <dbReference type="EMBL" id="QOV19141.1"/>
    </source>
</evidence>
<dbReference type="PANTHER" id="PTHR46246:SF1">
    <property type="entry name" value="GUANOSINE-3',5'-BIS(DIPHOSPHATE) 3'-PYROPHOSPHOHYDROLASE MESH1"/>
    <property type="match status" value="1"/>
</dbReference>
<dbReference type="PANTHER" id="PTHR46246">
    <property type="entry name" value="GUANOSINE-3',5'-BIS(DIPHOSPHATE) 3'-PYROPHOSPHOHYDROLASE MESH1"/>
    <property type="match status" value="1"/>
</dbReference>
<protein>
    <submittedName>
        <fullName evidence="2">Bifunctional (P)ppGpp synthetase/guanosine-3',5'-bis(Diphosphate) 3'-pyrophosphohydrolase</fullName>
    </submittedName>
</protein>
<dbReference type="AlphaFoldDB" id="A0A7M2RGI4"/>
<proteinExistence type="predicted"/>
<dbReference type="EMBL" id="CP063304">
    <property type="protein sequence ID" value="QOV19141.1"/>
    <property type="molecule type" value="Genomic_DNA"/>
</dbReference>
<dbReference type="RefSeq" id="WP_193735488.1">
    <property type="nucleotide sequence ID" value="NZ_CP063304.1"/>
</dbReference>
<feature type="domain" description="HD/PDEase" evidence="1">
    <location>
        <begin position="28"/>
        <end position="134"/>
    </location>
</feature>
<gene>
    <name evidence="2" type="ORF">INP51_14510</name>
</gene>
<evidence type="ECO:0000313" key="3">
    <source>
        <dbReference type="Proteomes" id="UP000593601"/>
    </source>
</evidence>
<dbReference type="InterPro" id="IPR003607">
    <property type="entry name" value="HD/PDEase_dom"/>
</dbReference>
<dbReference type="InterPro" id="IPR052194">
    <property type="entry name" value="MESH1"/>
</dbReference>
<keyword evidence="3" id="KW-1185">Reference proteome</keyword>